<protein>
    <recommendedName>
        <fullName evidence="8">Phosphate transporter</fullName>
    </recommendedName>
</protein>
<comment type="similarity">
    <text evidence="2 8">Belongs to the inorganic phosphate transporter (PiT) (TC 2.A.20) family.</text>
</comment>
<dbReference type="EMBL" id="AMQM01001337">
    <property type="status" value="NOT_ANNOTATED_CDS"/>
    <property type="molecule type" value="Genomic_DNA"/>
</dbReference>
<reference evidence="10 12" key="2">
    <citation type="journal article" date="2013" name="Nature">
        <title>Insights into bilaterian evolution from three spiralian genomes.</title>
        <authorList>
            <person name="Simakov O."/>
            <person name="Marletaz F."/>
            <person name="Cho S.J."/>
            <person name="Edsinger-Gonzales E."/>
            <person name="Havlak P."/>
            <person name="Hellsten U."/>
            <person name="Kuo D.H."/>
            <person name="Larsson T."/>
            <person name="Lv J."/>
            <person name="Arendt D."/>
            <person name="Savage R."/>
            <person name="Osoegawa K."/>
            <person name="de Jong P."/>
            <person name="Grimwood J."/>
            <person name="Chapman J.A."/>
            <person name="Shapiro H."/>
            <person name="Aerts A."/>
            <person name="Otillar R.P."/>
            <person name="Terry A.Y."/>
            <person name="Boore J.L."/>
            <person name="Grigoriev I.V."/>
            <person name="Lindberg D.R."/>
            <person name="Seaver E.C."/>
            <person name="Weisblat D.A."/>
            <person name="Putnam N.H."/>
            <person name="Rokhsar D.S."/>
        </authorList>
    </citation>
    <scope>NUCLEOTIDE SEQUENCE</scope>
</reference>
<dbReference type="GO" id="GO:0016020">
    <property type="term" value="C:membrane"/>
    <property type="evidence" value="ECO:0007669"/>
    <property type="project" value="UniProtKB-SubCell"/>
</dbReference>
<keyword evidence="4 8" id="KW-0592">Phosphate transport</keyword>
<dbReference type="Pfam" id="PF01384">
    <property type="entry name" value="PHO4"/>
    <property type="match status" value="1"/>
</dbReference>
<accession>T1FQP6</accession>
<dbReference type="HOGENOM" id="CLU_015355_3_1_1"/>
<evidence type="ECO:0000256" key="1">
    <source>
        <dbReference type="ARBA" id="ARBA00004141"/>
    </source>
</evidence>
<evidence type="ECO:0000256" key="7">
    <source>
        <dbReference type="ARBA" id="ARBA00023136"/>
    </source>
</evidence>
<keyword evidence="5 8" id="KW-0812">Transmembrane</keyword>
<keyword evidence="3 8" id="KW-0813">Transport</keyword>
<dbReference type="KEGG" id="hro:HELRODRAFT_189127"/>
<feature type="region of interest" description="Disordered" evidence="9">
    <location>
        <begin position="363"/>
        <end position="383"/>
    </location>
</feature>
<dbReference type="InParanoid" id="T1FQP6"/>
<name>T1FQP6_HELRO</name>
<feature type="transmembrane region" description="Helical" evidence="8">
    <location>
        <begin position="99"/>
        <end position="119"/>
    </location>
</feature>
<evidence type="ECO:0000313" key="11">
    <source>
        <dbReference type="EnsemblMetazoa" id="HelroP189127"/>
    </source>
</evidence>
<dbReference type="GO" id="GO:0005315">
    <property type="term" value="F:phosphate transmembrane transporter activity"/>
    <property type="evidence" value="ECO:0000318"/>
    <property type="project" value="GO_Central"/>
</dbReference>
<keyword evidence="6 8" id="KW-1133">Transmembrane helix</keyword>
<dbReference type="FunCoup" id="T1FQP6">
    <property type="interactions" value="676"/>
</dbReference>
<feature type="transmembrane region" description="Helical" evidence="8">
    <location>
        <begin position="166"/>
        <end position="184"/>
    </location>
</feature>
<dbReference type="RefSeq" id="XP_009025387.1">
    <property type="nucleotide sequence ID" value="XM_009027139.1"/>
</dbReference>
<dbReference type="EMBL" id="KB097495">
    <property type="protein sequence ID" value="ESN96158.1"/>
    <property type="molecule type" value="Genomic_DNA"/>
</dbReference>
<dbReference type="eggNOG" id="KOG2493">
    <property type="taxonomic scope" value="Eukaryota"/>
</dbReference>
<evidence type="ECO:0000256" key="5">
    <source>
        <dbReference type="ARBA" id="ARBA00022692"/>
    </source>
</evidence>
<feature type="transmembrane region" description="Helical" evidence="8">
    <location>
        <begin position="5"/>
        <end position="25"/>
    </location>
</feature>
<organism evidence="11 12">
    <name type="scientific">Helobdella robusta</name>
    <name type="common">Californian leech</name>
    <dbReference type="NCBI Taxonomy" id="6412"/>
    <lineage>
        <taxon>Eukaryota</taxon>
        <taxon>Metazoa</taxon>
        <taxon>Spiralia</taxon>
        <taxon>Lophotrochozoa</taxon>
        <taxon>Annelida</taxon>
        <taxon>Clitellata</taxon>
        <taxon>Hirudinea</taxon>
        <taxon>Rhynchobdellida</taxon>
        <taxon>Glossiphoniidae</taxon>
        <taxon>Helobdella</taxon>
    </lineage>
</organism>
<dbReference type="EnsemblMetazoa" id="HelroT189127">
    <property type="protein sequence ID" value="HelroP189127"/>
    <property type="gene ID" value="HelroG189127"/>
</dbReference>
<reference evidence="11" key="3">
    <citation type="submission" date="2015-06" db="UniProtKB">
        <authorList>
            <consortium name="EnsemblMetazoa"/>
        </authorList>
    </citation>
    <scope>IDENTIFICATION</scope>
</reference>
<dbReference type="PANTHER" id="PTHR11101:SF80">
    <property type="entry name" value="PHOSPHATE TRANSPORTER"/>
    <property type="match status" value="1"/>
</dbReference>
<dbReference type="Proteomes" id="UP000015101">
    <property type="component" value="Unassembled WGS sequence"/>
</dbReference>
<evidence type="ECO:0000313" key="12">
    <source>
        <dbReference type="Proteomes" id="UP000015101"/>
    </source>
</evidence>
<dbReference type="GO" id="GO:0035435">
    <property type="term" value="P:phosphate ion transmembrane transport"/>
    <property type="evidence" value="ECO:0000318"/>
    <property type="project" value="GO_Central"/>
</dbReference>
<proteinExistence type="inferred from homology"/>
<comment type="subcellular location">
    <subcellularLocation>
        <location evidence="1 8">Membrane</location>
        <topology evidence="1 8">Multi-pass membrane protein</topology>
    </subcellularLocation>
</comment>
<dbReference type="OMA" id="MQAFCIA"/>
<comment type="function">
    <text evidence="8">Sodium-phosphate symporter.</text>
</comment>
<feature type="transmembrane region" description="Helical" evidence="8">
    <location>
        <begin position="70"/>
        <end position="92"/>
    </location>
</feature>
<dbReference type="CTD" id="20211143"/>
<evidence type="ECO:0000256" key="2">
    <source>
        <dbReference type="ARBA" id="ARBA00009916"/>
    </source>
</evidence>
<dbReference type="OrthoDB" id="260807at2759"/>
<evidence type="ECO:0000256" key="9">
    <source>
        <dbReference type="SAM" id="MobiDB-lite"/>
    </source>
</evidence>
<keyword evidence="12" id="KW-1185">Reference proteome</keyword>
<evidence type="ECO:0000313" key="10">
    <source>
        <dbReference type="EMBL" id="ESN96158.1"/>
    </source>
</evidence>
<dbReference type="STRING" id="6412.T1FQP6"/>
<sequence length="643" mass="70318">MPLEIILIIVAGFIVAFILAVGVGANDVANAFGTSVGAKVLTLKQACSKVTDTVRKGIVDISIYDNRTEVLMLGNIATLSGSCLWLILATVFKMPVSGTHSVVGATIGFALVASGTTGIQWKQLIYIVASWFVSPVLSGIVSCGLFYLCKYGILTKKDPIEPGLRFLPMFYAVTIVVNLFSIFFEGPKALGFHKIPLWGVLVISLGAGIITAIVVRIIVIPFQRRKIIGYNNNIKFVKKYDENEKLMMDEMKKKEQEKVFREVANKRLRENAIPKHGSFVADEKIRLKEIDVNNKSLPKHGSFVADDRTRIKERNELKISFKPNSQDGLNNDLFDDAHLVKRERSQSMIAATSTNIEAEIAHDEHKKKRFRSKSESATAEQRKKMYSGTINQLVHKRFVNADKSMILNIEMKYAASKEQKLQQEGRPTGEIVKMTRDAINDRPEQRQLFSYLQILSAAFGGFAHGGNDVSNAIGPLVSIWILGTAKSNIPENSYSQILILLFGGIGITVGLWIWGRRVIKTMGEDLAKITPSTGFCIELGAATTVLAASNLGLPISTTHCKVGSVVTVGWARARKNVDWKLFSSIFLAWVLTLPVAGGISAAVMAILMNLSIAKYGIGGSAGASGANSTILYDVLTNTTTITV</sequence>
<reference evidence="12" key="1">
    <citation type="submission" date="2012-12" db="EMBL/GenBank/DDBJ databases">
        <authorList>
            <person name="Hellsten U."/>
            <person name="Grimwood J."/>
            <person name="Chapman J.A."/>
            <person name="Shapiro H."/>
            <person name="Aerts A."/>
            <person name="Otillar R.P."/>
            <person name="Terry A.Y."/>
            <person name="Boore J.L."/>
            <person name="Simakov O."/>
            <person name="Marletaz F."/>
            <person name="Cho S.-J."/>
            <person name="Edsinger-Gonzales E."/>
            <person name="Havlak P."/>
            <person name="Kuo D.-H."/>
            <person name="Larsson T."/>
            <person name="Lv J."/>
            <person name="Arendt D."/>
            <person name="Savage R."/>
            <person name="Osoegawa K."/>
            <person name="de Jong P."/>
            <person name="Lindberg D.R."/>
            <person name="Seaver E.C."/>
            <person name="Weisblat D.A."/>
            <person name="Putnam N.H."/>
            <person name="Grigoriev I.V."/>
            <person name="Rokhsar D.S."/>
        </authorList>
    </citation>
    <scope>NUCLEOTIDE SEQUENCE</scope>
</reference>
<dbReference type="PANTHER" id="PTHR11101">
    <property type="entry name" value="PHOSPHATE TRANSPORTER"/>
    <property type="match status" value="1"/>
</dbReference>
<feature type="transmembrane region" description="Helical" evidence="8">
    <location>
        <begin position="196"/>
        <end position="219"/>
    </location>
</feature>
<dbReference type="GeneID" id="20211143"/>
<evidence type="ECO:0000256" key="3">
    <source>
        <dbReference type="ARBA" id="ARBA00022448"/>
    </source>
</evidence>
<feature type="transmembrane region" description="Helical" evidence="8">
    <location>
        <begin position="581"/>
        <end position="607"/>
    </location>
</feature>
<evidence type="ECO:0000256" key="6">
    <source>
        <dbReference type="ARBA" id="ARBA00022989"/>
    </source>
</evidence>
<dbReference type="AlphaFoldDB" id="T1FQP6"/>
<evidence type="ECO:0000256" key="8">
    <source>
        <dbReference type="RuleBase" id="RU363058"/>
    </source>
</evidence>
<gene>
    <name evidence="11" type="primary">20211143</name>
    <name evidence="10" type="ORF">HELRODRAFT_189127</name>
</gene>
<evidence type="ECO:0000256" key="4">
    <source>
        <dbReference type="ARBA" id="ARBA00022592"/>
    </source>
</evidence>
<dbReference type="InterPro" id="IPR001204">
    <property type="entry name" value="Phos_transporter"/>
</dbReference>
<dbReference type="EMBL" id="AMQM01001336">
    <property type="status" value="NOT_ANNOTATED_CDS"/>
    <property type="molecule type" value="Genomic_DNA"/>
</dbReference>
<keyword evidence="7 8" id="KW-0472">Membrane</keyword>
<feature type="transmembrane region" description="Helical" evidence="8">
    <location>
        <begin position="448"/>
        <end position="466"/>
    </location>
</feature>
<feature type="transmembrane region" description="Helical" evidence="8">
    <location>
        <begin position="125"/>
        <end position="154"/>
    </location>
</feature>
<feature type="transmembrane region" description="Helical" evidence="8">
    <location>
        <begin position="494"/>
        <end position="514"/>
    </location>
</feature>